<feature type="compositionally biased region" description="Basic and acidic residues" evidence="1">
    <location>
        <begin position="65"/>
        <end position="78"/>
    </location>
</feature>
<dbReference type="AlphaFoldDB" id="A0A8H8DGE5"/>
<protein>
    <submittedName>
        <fullName evidence="2">Uncharacterized protein</fullName>
    </submittedName>
</protein>
<sequence length="243" mass="26079">MQLASRRLHLSRTASRLSTFGTVLDRQEIQPIQEERTLERSPSGKLAAPCQRAASPIITPTNELPDLRVPAREQEVRSSTRSPLRQSLTSLNRPPTENTEEFEVLPADHITRSASVAGPADAGDASEDLGAAEDMETDQFIGGAIQLPRSKNSKSLCKQHEQLTYEQAAGAGKEIPECHWYGQAGHGVGRTELIRAASWGDGACQSSPRLSATEKADRHDSGIREATSGQAGVEQHTAGGHGG</sequence>
<name>A0A8H8DGE5_9FUNG</name>
<dbReference type="Proteomes" id="UP000673691">
    <property type="component" value="Unassembled WGS sequence"/>
</dbReference>
<feature type="region of interest" description="Disordered" evidence="1">
    <location>
        <begin position="201"/>
        <end position="243"/>
    </location>
</feature>
<evidence type="ECO:0000313" key="3">
    <source>
        <dbReference type="Proteomes" id="UP000673691"/>
    </source>
</evidence>
<evidence type="ECO:0000313" key="2">
    <source>
        <dbReference type="EMBL" id="KAG5457251.1"/>
    </source>
</evidence>
<evidence type="ECO:0000256" key="1">
    <source>
        <dbReference type="SAM" id="MobiDB-lite"/>
    </source>
</evidence>
<feature type="region of interest" description="Disordered" evidence="1">
    <location>
        <begin position="33"/>
        <end position="106"/>
    </location>
</feature>
<reference evidence="2 3" key="1">
    <citation type="journal article" name="Sci. Rep.">
        <title>Genome-scale phylogenetic analyses confirm Olpidium as the closest living zoosporic fungus to the non-flagellated, terrestrial fungi.</title>
        <authorList>
            <person name="Chang Y."/>
            <person name="Rochon D."/>
            <person name="Sekimoto S."/>
            <person name="Wang Y."/>
            <person name="Chovatia M."/>
            <person name="Sandor L."/>
            <person name="Salamov A."/>
            <person name="Grigoriev I.V."/>
            <person name="Stajich J.E."/>
            <person name="Spatafora J.W."/>
        </authorList>
    </citation>
    <scope>NUCLEOTIDE SEQUENCE [LARGE SCALE GENOMIC DNA]</scope>
    <source>
        <strain evidence="2">S191</strain>
    </source>
</reference>
<organism evidence="2 3">
    <name type="scientific">Olpidium bornovanus</name>
    <dbReference type="NCBI Taxonomy" id="278681"/>
    <lineage>
        <taxon>Eukaryota</taxon>
        <taxon>Fungi</taxon>
        <taxon>Fungi incertae sedis</taxon>
        <taxon>Olpidiomycota</taxon>
        <taxon>Olpidiomycotina</taxon>
        <taxon>Olpidiomycetes</taxon>
        <taxon>Olpidiales</taxon>
        <taxon>Olpidiaceae</taxon>
        <taxon>Olpidium</taxon>
    </lineage>
</organism>
<feature type="compositionally biased region" description="Polar residues" evidence="1">
    <location>
        <begin position="79"/>
        <end position="97"/>
    </location>
</feature>
<dbReference type="EMBL" id="JAEFCI010010371">
    <property type="protein sequence ID" value="KAG5457251.1"/>
    <property type="molecule type" value="Genomic_DNA"/>
</dbReference>
<proteinExistence type="predicted"/>
<comment type="caution">
    <text evidence="2">The sequence shown here is derived from an EMBL/GenBank/DDBJ whole genome shotgun (WGS) entry which is preliminary data.</text>
</comment>
<accession>A0A8H8DGE5</accession>
<feature type="compositionally biased region" description="Basic and acidic residues" evidence="1">
    <location>
        <begin position="212"/>
        <end position="223"/>
    </location>
</feature>
<gene>
    <name evidence="2" type="ORF">BJ554DRAFT_2785</name>
</gene>
<keyword evidence="3" id="KW-1185">Reference proteome</keyword>